<name>A0AAV1XHH1_LUPLU</name>
<evidence type="ECO:0000313" key="3">
    <source>
        <dbReference type="Proteomes" id="UP001497480"/>
    </source>
</evidence>
<gene>
    <name evidence="2" type="ORF">LLUT_LOCUS22081</name>
</gene>
<sequence>MRTARSKATLGSAPALRSSERAEKRRELGSHIKGRSSNPLTPKTKDQVLQCSSNATCKAKERSKLDKDIETARPKIVKHANADISVHS</sequence>
<dbReference type="EMBL" id="CAXHTB010000015">
    <property type="protein sequence ID" value="CAL0321021.1"/>
    <property type="molecule type" value="Genomic_DNA"/>
</dbReference>
<protein>
    <submittedName>
        <fullName evidence="2">Uncharacterized protein</fullName>
    </submittedName>
</protein>
<proteinExistence type="predicted"/>
<keyword evidence="3" id="KW-1185">Reference proteome</keyword>
<dbReference type="Proteomes" id="UP001497480">
    <property type="component" value="Unassembled WGS sequence"/>
</dbReference>
<feature type="region of interest" description="Disordered" evidence="1">
    <location>
        <begin position="1"/>
        <end position="47"/>
    </location>
</feature>
<evidence type="ECO:0000313" key="2">
    <source>
        <dbReference type="EMBL" id="CAL0321021.1"/>
    </source>
</evidence>
<feature type="compositionally biased region" description="Basic and acidic residues" evidence="1">
    <location>
        <begin position="18"/>
        <end position="30"/>
    </location>
</feature>
<comment type="caution">
    <text evidence="2">The sequence shown here is derived from an EMBL/GenBank/DDBJ whole genome shotgun (WGS) entry which is preliminary data.</text>
</comment>
<accession>A0AAV1XHH1</accession>
<evidence type="ECO:0000256" key="1">
    <source>
        <dbReference type="SAM" id="MobiDB-lite"/>
    </source>
</evidence>
<organism evidence="2 3">
    <name type="scientific">Lupinus luteus</name>
    <name type="common">European yellow lupine</name>
    <dbReference type="NCBI Taxonomy" id="3873"/>
    <lineage>
        <taxon>Eukaryota</taxon>
        <taxon>Viridiplantae</taxon>
        <taxon>Streptophyta</taxon>
        <taxon>Embryophyta</taxon>
        <taxon>Tracheophyta</taxon>
        <taxon>Spermatophyta</taxon>
        <taxon>Magnoliopsida</taxon>
        <taxon>eudicotyledons</taxon>
        <taxon>Gunneridae</taxon>
        <taxon>Pentapetalae</taxon>
        <taxon>rosids</taxon>
        <taxon>fabids</taxon>
        <taxon>Fabales</taxon>
        <taxon>Fabaceae</taxon>
        <taxon>Papilionoideae</taxon>
        <taxon>50 kb inversion clade</taxon>
        <taxon>genistoids sensu lato</taxon>
        <taxon>core genistoids</taxon>
        <taxon>Genisteae</taxon>
        <taxon>Lupinus</taxon>
    </lineage>
</organism>
<dbReference type="AlphaFoldDB" id="A0AAV1XHH1"/>
<feature type="compositionally biased region" description="Polar residues" evidence="1">
    <location>
        <begin position="35"/>
        <end position="47"/>
    </location>
</feature>
<reference evidence="2 3" key="1">
    <citation type="submission" date="2024-03" db="EMBL/GenBank/DDBJ databases">
        <authorList>
            <person name="Martinez-Hernandez J."/>
        </authorList>
    </citation>
    <scope>NUCLEOTIDE SEQUENCE [LARGE SCALE GENOMIC DNA]</scope>
</reference>